<feature type="region of interest" description="Disordered" evidence="1">
    <location>
        <begin position="72"/>
        <end position="103"/>
    </location>
</feature>
<name>A0A0P8W524_9CLOT</name>
<evidence type="ECO:0000313" key="4">
    <source>
        <dbReference type="EMBL" id="KPU42678.1"/>
    </source>
</evidence>
<accession>A0A0P8W524</accession>
<feature type="transmembrane region" description="Helical" evidence="2">
    <location>
        <begin position="6"/>
        <end position="26"/>
    </location>
</feature>
<evidence type="ECO:0000259" key="3">
    <source>
        <dbReference type="Pfam" id="PF13200"/>
    </source>
</evidence>
<keyword evidence="5" id="KW-1185">Reference proteome</keyword>
<reference evidence="4 5" key="1">
    <citation type="submission" date="2015-09" db="EMBL/GenBank/DDBJ databases">
        <title>Genome sequence of Oxobacter pfennigii DSM 3222.</title>
        <authorList>
            <person name="Poehlein A."/>
            <person name="Bengelsdorf F.R."/>
            <person name="Schiel-Bengelsdorf B."/>
            <person name="Duerre P."/>
            <person name="Daniel R."/>
        </authorList>
    </citation>
    <scope>NUCLEOTIDE SEQUENCE [LARGE SCALE GENOMIC DNA]</scope>
    <source>
        <strain evidence="4 5">DSM 3222</strain>
    </source>
</reference>
<dbReference type="Pfam" id="PF13200">
    <property type="entry name" value="DUF4015"/>
    <property type="match status" value="1"/>
</dbReference>
<dbReference type="Gene3D" id="3.20.20.80">
    <property type="entry name" value="Glycosidases"/>
    <property type="match status" value="1"/>
</dbReference>
<keyword evidence="2" id="KW-1133">Transmembrane helix</keyword>
<dbReference type="InterPro" id="IPR025275">
    <property type="entry name" value="DUF4015"/>
</dbReference>
<dbReference type="STRING" id="36849.OXPF_38550"/>
<dbReference type="EMBL" id="LKET01000062">
    <property type="protein sequence ID" value="KPU42678.1"/>
    <property type="molecule type" value="Genomic_DNA"/>
</dbReference>
<dbReference type="AlphaFoldDB" id="A0A0P8W524"/>
<gene>
    <name evidence="4" type="ORF">OXPF_38550</name>
</gene>
<feature type="transmembrane region" description="Helical" evidence="2">
    <location>
        <begin position="38"/>
        <end position="58"/>
    </location>
</feature>
<comment type="caution">
    <text evidence="4">The sequence shown here is derived from an EMBL/GenBank/DDBJ whole genome shotgun (WGS) entry which is preliminary data.</text>
</comment>
<feature type="domain" description="DUF4015" evidence="3">
    <location>
        <begin position="111"/>
        <end position="432"/>
    </location>
</feature>
<dbReference type="PATRIC" id="fig|36849.3.peg.4073"/>
<protein>
    <recommendedName>
        <fullName evidence="3">DUF4015 domain-containing protein</fullName>
    </recommendedName>
</protein>
<evidence type="ECO:0000313" key="5">
    <source>
        <dbReference type="Proteomes" id="UP000050326"/>
    </source>
</evidence>
<evidence type="ECO:0000256" key="2">
    <source>
        <dbReference type="SAM" id="Phobius"/>
    </source>
</evidence>
<proteinExistence type="predicted"/>
<keyword evidence="2" id="KW-0472">Membrane</keyword>
<evidence type="ECO:0000256" key="1">
    <source>
        <dbReference type="SAM" id="MobiDB-lite"/>
    </source>
</evidence>
<dbReference type="Proteomes" id="UP000050326">
    <property type="component" value="Unassembled WGS sequence"/>
</dbReference>
<sequence>MLLDDHLVLFIKYNINLFIAIINSIHDKFRGVRMQRNKRFAIIAVILVLIAAAGVFIYKGSWVFKSSPKVADEEPAKSQDPQPTEEPEIEQPLPTPIEPEPKVPEHKEVRGIYLTGHSVGLESRFSHLIDLINTTELNAMVIDVKDDNGEISYKSSVPLVKELETDKTVKIKDIKAVIQRLDENYIYPIARIVVFKDNIAATQKPEFAIKSKDGSVWRDYKKVAWINPYIKEAWEYPISIAEEAADMGFKEIQFDYVRFPTDGNRSLIDYGEAGTDRTMSQSISEFLSYARERLSKKGVVVSADIYGLVTTVKDDMGIGQQLEDLSTSVDVLCPMVYPSHYAYGSYGIKYPDLEPYRTVFTSLSTAKQRVEQIQTDKSKAKIRPWLQDFTGAWLRPKSAYKVYKSADVKAQIQAAYDSGLTEWILWNAGNKYTEDALLKE</sequence>
<organism evidence="4 5">
    <name type="scientific">Oxobacter pfennigii</name>
    <dbReference type="NCBI Taxonomy" id="36849"/>
    <lineage>
        <taxon>Bacteria</taxon>
        <taxon>Bacillati</taxon>
        <taxon>Bacillota</taxon>
        <taxon>Clostridia</taxon>
        <taxon>Eubacteriales</taxon>
        <taxon>Clostridiaceae</taxon>
        <taxon>Oxobacter</taxon>
    </lineage>
</organism>
<keyword evidence="2" id="KW-0812">Transmembrane</keyword>